<organism evidence="2 3">
    <name type="scientific">Pandoraea nosoerga</name>
    <dbReference type="NCBI Taxonomy" id="2508296"/>
    <lineage>
        <taxon>Bacteria</taxon>
        <taxon>Pseudomonadati</taxon>
        <taxon>Pseudomonadota</taxon>
        <taxon>Betaproteobacteria</taxon>
        <taxon>Burkholderiales</taxon>
        <taxon>Burkholderiaceae</taxon>
        <taxon>Pandoraea</taxon>
    </lineage>
</organism>
<accession>A0A5E4XID4</accession>
<evidence type="ECO:0000256" key="1">
    <source>
        <dbReference type="SAM" id="MobiDB-lite"/>
    </source>
</evidence>
<keyword evidence="3" id="KW-1185">Reference proteome</keyword>
<sequence>MVTRSIRDHAPAVRTKKSPDVAGLSIAGGALRRGACRNDDPPRRHRAGAGIAQMNRRANYSAATGILPILACHSFGPVWCTDTPVESTATVTGMSLTSNS</sequence>
<feature type="compositionally biased region" description="Basic and acidic residues" evidence="1">
    <location>
        <begin position="1"/>
        <end position="11"/>
    </location>
</feature>
<proteinExistence type="predicted"/>
<evidence type="ECO:0000313" key="3">
    <source>
        <dbReference type="Proteomes" id="UP000367825"/>
    </source>
</evidence>
<gene>
    <name evidence="2" type="ORF">PNO31109_03902</name>
</gene>
<name>A0A5E4XID4_9BURK</name>
<dbReference type="Proteomes" id="UP000367825">
    <property type="component" value="Unassembled WGS sequence"/>
</dbReference>
<protein>
    <submittedName>
        <fullName evidence="2">Uncharacterized protein</fullName>
    </submittedName>
</protein>
<dbReference type="AlphaFoldDB" id="A0A5E4XID4"/>
<feature type="region of interest" description="Disordered" evidence="1">
    <location>
        <begin position="1"/>
        <end position="21"/>
    </location>
</feature>
<reference evidence="2 3" key="1">
    <citation type="submission" date="2019-08" db="EMBL/GenBank/DDBJ databases">
        <authorList>
            <person name="Peeters C."/>
        </authorList>
    </citation>
    <scope>NUCLEOTIDE SEQUENCE [LARGE SCALE GENOMIC DNA]</scope>
    <source>
        <strain evidence="2 3">LMG 31109</strain>
    </source>
</reference>
<dbReference type="EMBL" id="CABPSC010000018">
    <property type="protein sequence ID" value="VVE36199.1"/>
    <property type="molecule type" value="Genomic_DNA"/>
</dbReference>
<evidence type="ECO:0000313" key="2">
    <source>
        <dbReference type="EMBL" id="VVE36199.1"/>
    </source>
</evidence>